<dbReference type="NCBIfam" id="TIGR00507">
    <property type="entry name" value="aroE"/>
    <property type="match status" value="1"/>
</dbReference>
<protein>
    <recommendedName>
        <fullName evidence="2 8">Shikimate dehydrogenase (NADP(+))</fullName>
        <shortName evidence="8">SDH</shortName>
        <ecNumber evidence="2 8">1.1.1.25</ecNumber>
    </recommendedName>
</protein>
<evidence type="ECO:0000259" key="10">
    <source>
        <dbReference type="Pfam" id="PF08501"/>
    </source>
</evidence>
<dbReference type="Pfam" id="PF01488">
    <property type="entry name" value="Shikimate_DH"/>
    <property type="match status" value="1"/>
</dbReference>
<dbReference type="AlphaFoldDB" id="A0A1I3FPW6"/>
<sequence length="278" mass="29952">MSANRLPLAGVLGWPIAHSRSPRLHRHWLARYGIEGDYITLGVEPRDFEAAFRALPLLGFRGVNVTIPHKETVLRLATKVSDRAALIGAANTITFREDGSIYADNTDGYGFLENLRAGAAGWKASEGPALVLGAGGASRAIISALLSDGAPEIRLANRTRSRAEFLAGEFGGRVKVVDWLHIEDALDGVATVVNTTSLGMTGQPPLQISLKRAPKTALVNDIVYSPLMTPLLEEAQSRRMRWVDGIGMLLHQGRPGFEAWFGVAPEVDADLRAAVLAE</sequence>
<comment type="function">
    <text evidence="8">Involved in the biosynthesis of the chorismate, which leads to the biosynthesis of aromatic amino acids. Catalyzes the reversible NADPH linked reduction of 3-dehydroshikimate (DHSA) to yield shikimate (SA).</text>
</comment>
<dbReference type="InterPro" id="IPR006151">
    <property type="entry name" value="Shikm_DH/Glu-tRNA_Rdtase"/>
</dbReference>
<feature type="domain" description="SDH C-terminal" evidence="11">
    <location>
        <begin position="245"/>
        <end position="273"/>
    </location>
</feature>
<keyword evidence="3 8" id="KW-0028">Amino-acid biosynthesis</keyword>
<feature type="binding site" evidence="8">
    <location>
        <position position="224"/>
    </location>
    <ligand>
        <name>shikimate</name>
        <dbReference type="ChEBI" id="CHEBI:36208"/>
    </ligand>
</feature>
<feature type="domain" description="Shikimate dehydrogenase substrate binding N-terminal" evidence="10">
    <location>
        <begin position="11"/>
        <end position="93"/>
    </location>
</feature>
<dbReference type="PANTHER" id="PTHR21089:SF1">
    <property type="entry name" value="BIFUNCTIONAL 3-DEHYDROQUINATE DEHYDRATASE_SHIKIMATE DEHYDROGENASE, CHLOROPLASTIC"/>
    <property type="match status" value="1"/>
</dbReference>
<keyword evidence="5 8" id="KW-0560">Oxidoreductase</keyword>
<keyword evidence="6 8" id="KW-0057">Aromatic amino acid biosynthesis</keyword>
<comment type="catalytic activity">
    <reaction evidence="7 8">
        <text>shikimate + NADP(+) = 3-dehydroshikimate + NADPH + H(+)</text>
        <dbReference type="Rhea" id="RHEA:17737"/>
        <dbReference type="ChEBI" id="CHEBI:15378"/>
        <dbReference type="ChEBI" id="CHEBI:16630"/>
        <dbReference type="ChEBI" id="CHEBI:36208"/>
        <dbReference type="ChEBI" id="CHEBI:57783"/>
        <dbReference type="ChEBI" id="CHEBI:58349"/>
        <dbReference type="EC" id="1.1.1.25"/>
    </reaction>
</comment>
<dbReference type="CDD" id="cd01065">
    <property type="entry name" value="NAD_bind_Shikimate_DH"/>
    <property type="match status" value="1"/>
</dbReference>
<dbReference type="GO" id="GO:0009423">
    <property type="term" value="P:chorismate biosynthetic process"/>
    <property type="evidence" value="ECO:0007669"/>
    <property type="project" value="UniProtKB-UniRule"/>
</dbReference>
<keyword evidence="4 8" id="KW-0521">NADP</keyword>
<evidence type="ECO:0000259" key="9">
    <source>
        <dbReference type="Pfam" id="PF01488"/>
    </source>
</evidence>
<proteinExistence type="inferred from homology"/>
<name>A0A1I3FPW6_9RHOB</name>
<dbReference type="Gene3D" id="3.40.50.10860">
    <property type="entry name" value="Leucine Dehydrogenase, chain A, domain 1"/>
    <property type="match status" value="1"/>
</dbReference>
<evidence type="ECO:0000256" key="2">
    <source>
        <dbReference type="ARBA" id="ARBA00012962"/>
    </source>
</evidence>
<feature type="binding site" evidence="8">
    <location>
        <position position="252"/>
    </location>
    <ligand>
        <name>shikimate</name>
        <dbReference type="ChEBI" id="CHEBI:36208"/>
    </ligand>
</feature>
<reference evidence="12 13" key="1">
    <citation type="submission" date="2016-10" db="EMBL/GenBank/DDBJ databases">
        <authorList>
            <person name="de Groot N.N."/>
        </authorList>
    </citation>
    <scope>NUCLEOTIDE SEQUENCE [LARGE SCALE GENOMIC DNA]</scope>
    <source>
        <strain evidence="12 13">CGMCC 1.11030</strain>
    </source>
</reference>
<feature type="binding site" evidence="8">
    <location>
        <position position="107"/>
    </location>
    <ligand>
        <name>shikimate</name>
        <dbReference type="ChEBI" id="CHEBI:36208"/>
    </ligand>
</feature>
<organism evidence="12 13">
    <name type="scientific">Albimonas pacifica</name>
    <dbReference type="NCBI Taxonomy" id="1114924"/>
    <lineage>
        <taxon>Bacteria</taxon>
        <taxon>Pseudomonadati</taxon>
        <taxon>Pseudomonadota</taxon>
        <taxon>Alphaproteobacteria</taxon>
        <taxon>Rhodobacterales</taxon>
        <taxon>Paracoccaceae</taxon>
        <taxon>Albimonas</taxon>
    </lineage>
</organism>
<feature type="binding site" evidence="8">
    <location>
        <position position="66"/>
    </location>
    <ligand>
        <name>shikimate</name>
        <dbReference type="ChEBI" id="CHEBI:36208"/>
    </ligand>
</feature>
<evidence type="ECO:0000256" key="8">
    <source>
        <dbReference type="HAMAP-Rule" id="MF_00222"/>
    </source>
</evidence>
<dbReference type="EC" id="1.1.1.25" evidence="2 8"/>
<evidence type="ECO:0000256" key="4">
    <source>
        <dbReference type="ARBA" id="ARBA00022857"/>
    </source>
</evidence>
<comment type="pathway">
    <text evidence="1 8">Metabolic intermediate biosynthesis; chorismate biosynthesis; chorismate from D-erythrose 4-phosphate and phosphoenolpyruvate: step 4/7.</text>
</comment>
<dbReference type="InterPro" id="IPR041121">
    <property type="entry name" value="SDH_C"/>
</dbReference>
<dbReference type="InterPro" id="IPR013708">
    <property type="entry name" value="Shikimate_DH-bd_N"/>
</dbReference>
<evidence type="ECO:0000259" key="11">
    <source>
        <dbReference type="Pfam" id="PF18317"/>
    </source>
</evidence>
<comment type="similarity">
    <text evidence="8">Belongs to the shikimate dehydrogenase family.</text>
</comment>
<feature type="binding site" evidence="8">
    <location>
        <position position="91"/>
    </location>
    <ligand>
        <name>shikimate</name>
        <dbReference type="ChEBI" id="CHEBI:36208"/>
    </ligand>
</feature>
<dbReference type="UniPathway" id="UPA00053">
    <property type="reaction ID" value="UER00087"/>
</dbReference>
<feature type="binding site" evidence="8">
    <location>
        <begin position="157"/>
        <end position="162"/>
    </location>
    <ligand>
        <name>NADP(+)</name>
        <dbReference type="ChEBI" id="CHEBI:58349"/>
    </ligand>
</feature>
<evidence type="ECO:0000256" key="6">
    <source>
        <dbReference type="ARBA" id="ARBA00023141"/>
    </source>
</evidence>
<dbReference type="HAMAP" id="MF_00222">
    <property type="entry name" value="Shikimate_DH_AroE"/>
    <property type="match status" value="1"/>
</dbReference>
<feature type="binding site" evidence="8">
    <location>
        <position position="245"/>
    </location>
    <ligand>
        <name>NADP(+)</name>
        <dbReference type="ChEBI" id="CHEBI:58349"/>
    </ligand>
</feature>
<dbReference type="NCBIfam" id="NF001312">
    <property type="entry name" value="PRK00258.1-4"/>
    <property type="match status" value="1"/>
</dbReference>
<evidence type="ECO:0000313" key="13">
    <source>
        <dbReference type="Proteomes" id="UP000199377"/>
    </source>
</evidence>
<dbReference type="GO" id="GO:0008652">
    <property type="term" value="P:amino acid biosynthetic process"/>
    <property type="evidence" value="ECO:0007669"/>
    <property type="project" value="UniProtKB-KW"/>
</dbReference>
<feature type="binding site" evidence="8">
    <location>
        <position position="82"/>
    </location>
    <ligand>
        <name>NADP(+)</name>
        <dbReference type="ChEBI" id="CHEBI:58349"/>
    </ligand>
</feature>
<dbReference type="GO" id="GO:0050661">
    <property type="term" value="F:NADP binding"/>
    <property type="evidence" value="ECO:0007669"/>
    <property type="project" value="InterPro"/>
</dbReference>
<evidence type="ECO:0000313" key="12">
    <source>
        <dbReference type="EMBL" id="SFI13001.1"/>
    </source>
</evidence>
<dbReference type="SUPFAM" id="SSF51735">
    <property type="entry name" value="NAD(P)-binding Rossmann-fold domains"/>
    <property type="match status" value="1"/>
</dbReference>
<dbReference type="GO" id="GO:0004764">
    <property type="term" value="F:shikimate 3-dehydrogenase (NADP+) activity"/>
    <property type="evidence" value="ECO:0007669"/>
    <property type="project" value="UniProtKB-UniRule"/>
</dbReference>
<dbReference type="Gene3D" id="3.40.50.720">
    <property type="entry name" value="NAD(P)-binding Rossmann-like Domain"/>
    <property type="match status" value="1"/>
</dbReference>
<dbReference type="PANTHER" id="PTHR21089">
    <property type="entry name" value="SHIKIMATE DEHYDROGENASE"/>
    <property type="match status" value="1"/>
</dbReference>
<feature type="active site" description="Proton acceptor" evidence="8">
    <location>
        <position position="70"/>
    </location>
</feature>
<accession>A0A1I3FPW6</accession>
<comment type="subunit">
    <text evidence="8">Homodimer.</text>
</comment>
<evidence type="ECO:0000256" key="7">
    <source>
        <dbReference type="ARBA" id="ARBA00049442"/>
    </source>
</evidence>
<dbReference type="Pfam" id="PF08501">
    <property type="entry name" value="Shikimate_dh_N"/>
    <property type="match status" value="1"/>
</dbReference>
<dbReference type="Proteomes" id="UP000199377">
    <property type="component" value="Unassembled WGS sequence"/>
</dbReference>
<dbReference type="Pfam" id="PF18317">
    <property type="entry name" value="SDH_C"/>
    <property type="match status" value="1"/>
</dbReference>
<dbReference type="SUPFAM" id="SSF53223">
    <property type="entry name" value="Aminoacid dehydrogenase-like, N-terminal domain"/>
    <property type="match status" value="1"/>
</dbReference>
<dbReference type="InterPro" id="IPR046346">
    <property type="entry name" value="Aminoacid_DH-like_N_sf"/>
</dbReference>
<keyword evidence="13" id="KW-1185">Reference proteome</keyword>
<dbReference type="RefSeq" id="WP_092859698.1">
    <property type="nucleotide sequence ID" value="NZ_FOQH01000004.1"/>
</dbReference>
<feature type="binding site" evidence="8">
    <location>
        <begin position="19"/>
        <end position="21"/>
    </location>
    <ligand>
        <name>shikimate</name>
        <dbReference type="ChEBI" id="CHEBI:36208"/>
    </ligand>
</feature>
<dbReference type="OrthoDB" id="9792692at2"/>
<dbReference type="InterPro" id="IPR036291">
    <property type="entry name" value="NAD(P)-bd_dom_sf"/>
</dbReference>
<feature type="domain" description="Quinate/shikimate 5-dehydrogenase/glutamyl-tRNA reductase" evidence="9">
    <location>
        <begin position="128"/>
        <end position="197"/>
    </location>
</feature>
<dbReference type="GO" id="GO:0019632">
    <property type="term" value="P:shikimate metabolic process"/>
    <property type="evidence" value="ECO:0007669"/>
    <property type="project" value="InterPro"/>
</dbReference>
<evidence type="ECO:0000256" key="3">
    <source>
        <dbReference type="ARBA" id="ARBA00022605"/>
    </source>
</evidence>
<dbReference type="InterPro" id="IPR011342">
    <property type="entry name" value="Shikimate_DH"/>
</dbReference>
<dbReference type="InterPro" id="IPR022893">
    <property type="entry name" value="Shikimate_DH_fam"/>
</dbReference>
<dbReference type="STRING" id="1114924.SAMN05216258_104418"/>
<dbReference type="GO" id="GO:0005829">
    <property type="term" value="C:cytosol"/>
    <property type="evidence" value="ECO:0007669"/>
    <property type="project" value="TreeGrafter"/>
</dbReference>
<evidence type="ECO:0000256" key="5">
    <source>
        <dbReference type="ARBA" id="ARBA00023002"/>
    </source>
</evidence>
<dbReference type="GO" id="GO:0009073">
    <property type="term" value="P:aromatic amino acid family biosynthetic process"/>
    <property type="evidence" value="ECO:0007669"/>
    <property type="project" value="UniProtKB-KW"/>
</dbReference>
<dbReference type="EMBL" id="FOQH01000004">
    <property type="protein sequence ID" value="SFI13001.1"/>
    <property type="molecule type" value="Genomic_DNA"/>
</dbReference>
<feature type="binding site" evidence="8">
    <location>
        <position position="222"/>
    </location>
    <ligand>
        <name>NADP(+)</name>
        <dbReference type="ChEBI" id="CHEBI:58349"/>
    </ligand>
</feature>
<feature type="binding site" evidence="8">
    <location>
        <begin position="133"/>
        <end position="137"/>
    </location>
    <ligand>
        <name>NADP(+)</name>
        <dbReference type="ChEBI" id="CHEBI:58349"/>
    </ligand>
</feature>
<gene>
    <name evidence="8" type="primary">aroE</name>
    <name evidence="12" type="ORF">SAMN05216258_104418</name>
</gene>
<evidence type="ECO:0000256" key="1">
    <source>
        <dbReference type="ARBA" id="ARBA00004871"/>
    </source>
</evidence>